<dbReference type="STRING" id="1993.SAMN04489713_10460"/>
<gene>
    <name evidence="2" type="ORF">SAMN04489713_10460</name>
</gene>
<proteinExistence type="predicted"/>
<accession>A0A1I5EBV4</accession>
<feature type="region of interest" description="Disordered" evidence="1">
    <location>
        <begin position="12"/>
        <end position="43"/>
    </location>
</feature>
<protein>
    <recommendedName>
        <fullName evidence="4">Transposase DDE domain-containing protein</fullName>
    </recommendedName>
</protein>
<name>A0A1I5EBV4_9ACTN</name>
<dbReference type="AlphaFoldDB" id="A0A1I5EBV4"/>
<keyword evidence="3" id="KW-1185">Reference proteome</keyword>
<evidence type="ECO:0000313" key="3">
    <source>
        <dbReference type="Proteomes" id="UP000183413"/>
    </source>
</evidence>
<evidence type="ECO:0008006" key="4">
    <source>
        <dbReference type="Google" id="ProtNLM"/>
    </source>
</evidence>
<dbReference type="Proteomes" id="UP000183413">
    <property type="component" value="Unassembled WGS sequence"/>
</dbReference>
<evidence type="ECO:0000313" key="2">
    <source>
        <dbReference type="EMBL" id="SFO08967.1"/>
    </source>
</evidence>
<reference evidence="2 3" key="1">
    <citation type="submission" date="2016-10" db="EMBL/GenBank/DDBJ databases">
        <authorList>
            <person name="de Groot N.N."/>
        </authorList>
    </citation>
    <scope>NUCLEOTIDE SEQUENCE [LARGE SCALE GENOMIC DNA]</scope>
    <source>
        <strain evidence="2 3">DSM 43067</strain>
    </source>
</reference>
<dbReference type="eggNOG" id="COG3293">
    <property type="taxonomic scope" value="Bacteria"/>
</dbReference>
<dbReference type="EMBL" id="FOVH01000004">
    <property type="protein sequence ID" value="SFO08967.1"/>
    <property type="molecule type" value="Genomic_DNA"/>
</dbReference>
<dbReference type="RefSeq" id="WP_083597599.1">
    <property type="nucleotide sequence ID" value="NZ_FOVH01000004.1"/>
</dbReference>
<sequence length="123" mass="14244">MSQYLEPRLLGHLGRGHTSAPSQKVPPIRGQVRRRPRRLPADRGYDHDEYRRMAWSKGGKPIIVRRGSPHGSGLGVHRCVVGCTISLLPWFRRPRIRWEIRDDVHEALMILAAAIICWRRLVR</sequence>
<organism evidence="2 3">
    <name type="scientific">Actinomadura madurae</name>
    <dbReference type="NCBI Taxonomy" id="1993"/>
    <lineage>
        <taxon>Bacteria</taxon>
        <taxon>Bacillati</taxon>
        <taxon>Actinomycetota</taxon>
        <taxon>Actinomycetes</taxon>
        <taxon>Streptosporangiales</taxon>
        <taxon>Thermomonosporaceae</taxon>
        <taxon>Actinomadura</taxon>
    </lineage>
</organism>
<evidence type="ECO:0000256" key="1">
    <source>
        <dbReference type="SAM" id="MobiDB-lite"/>
    </source>
</evidence>
<dbReference type="InParanoid" id="A0A1I5EBV4"/>